<dbReference type="InterPro" id="IPR000415">
    <property type="entry name" value="Nitroreductase-like"/>
</dbReference>
<dbReference type="SUPFAM" id="SSF55469">
    <property type="entry name" value="FMN-dependent nitroreductase-like"/>
    <property type="match status" value="1"/>
</dbReference>
<organism evidence="2 3">
    <name type="scientific">Ruthenibacterium intestinale</name>
    <dbReference type="NCBI Taxonomy" id="3133163"/>
    <lineage>
        <taxon>Bacteria</taxon>
        <taxon>Bacillati</taxon>
        <taxon>Bacillota</taxon>
        <taxon>Clostridia</taxon>
        <taxon>Eubacteriales</taxon>
        <taxon>Oscillospiraceae</taxon>
        <taxon>Ruthenibacterium</taxon>
    </lineage>
</organism>
<keyword evidence="3" id="KW-1185">Reference proteome</keyword>
<evidence type="ECO:0000313" key="2">
    <source>
        <dbReference type="EMBL" id="MEQ2519273.1"/>
    </source>
</evidence>
<proteinExistence type="predicted"/>
<dbReference type="InterPro" id="IPR029479">
    <property type="entry name" value="Nitroreductase"/>
</dbReference>
<dbReference type="EMBL" id="JBBMFA010000047">
    <property type="protein sequence ID" value="MEQ2519273.1"/>
    <property type="molecule type" value="Genomic_DNA"/>
</dbReference>
<sequence length="207" mass="23597">MLAIKGSRMENKMKEIENRRSIRKFCSQKVERELIDNILKAGIDAPSAKNRQPWKFVVLEDNAKKQFSEIMRQGIQEESSRKLLPNSSKYLAAANHTAQIIDQAPVLLLIYNPQGKSLYEDLSIENKIYERADIQSVGAAIQNIILEATSLGIGSLWICDIYFAYDRLSKYHKEYGELLAAVALGYPDENPTKRPRNAFKDVVSYLK</sequence>
<reference evidence="2 3" key="1">
    <citation type="submission" date="2024-03" db="EMBL/GenBank/DDBJ databases">
        <title>Human intestinal bacterial collection.</title>
        <authorList>
            <person name="Pauvert C."/>
            <person name="Hitch T.C.A."/>
            <person name="Clavel T."/>
        </authorList>
    </citation>
    <scope>NUCLEOTIDE SEQUENCE [LARGE SCALE GENOMIC DNA]</scope>
    <source>
        <strain evidence="2 3">CLA-JM-H11</strain>
    </source>
</reference>
<gene>
    <name evidence="2" type="ORF">WMO24_02295</name>
</gene>
<dbReference type="Gene3D" id="3.40.109.10">
    <property type="entry name" value="NADH Oxidase"/>
    <property type="match status" value="1"/>
</dbReference>
<dbReference type="InterPro" id="IPR050627">
    <property type="entry name" value="Nitroreductase/BluB"/>
</dbReference>
<feature type="domain" description="Nitroreductase" evidence="1">
    <location>
        <begin position="16"/>
        <end position="186"/>
    </location>
</feature>
<evidence type="ECO:0000313" key="3">
    <source>
        <dbReference type="Proteomes" id="UP001477672"/>
    </source>
</evidence>
<evidence type="ECO:0000259" key="1">
    <source>
        <dbReference type="Pfam" id="PF00881"/>
    </source>
</evidence>
<comment type="caution">
    <text evidence="2">The sequence shown here is derived from an EMBL/GenBank/DDBJ whole genome shotgun (WGS) entry which is preliminary data.</text>
</comment>
<protein>
    <submittedName>
        <fullName evidence="2">Nitroreductase family protein</fullName>
    </submittedName>
</protein>
<dbReference type="PANTHER" id="PTHR23026">
    <property type="entry name" value="NADPH NITROREDUCTASE"/>
    <property type="match status" value="1"/>
</dbReference>
<dbReference type="Proteomes" id="UP001477672">
    <property type="component" value="Unassembled WGS sequence"/>
</dbReference>
<dbReference type="PANTHER" id="PTHR23026:SF123">
    <property type="entry name" value="NAD(P)H NITROREDUCTASE RV3131-RELATED"/>
    <property type="match status" value="1"/>
</dbReference>
<accession>A0ABV1GBR9</accession>
<dbReference type="Pfam" id="PF00881">
    <property type="entry name" value="Nitroreductase"/>
    <property type="match status" value="1"/>
</dbReference>
<name>A0ABV1GBR9_9FIRM</name>